<feature type="repeat" description="PPR" evidence="2">
    <location>
        <begin position="579"/>
        <end position="613"/>
    </location>
</feature>
<evidence type="ECO:0008006" key="5">
    <source>
        <dbReference type="Google" id="ProtNLM"/>
    </source>
</evidence>
<name>A0A9D4VBQ5_ADICA</name>
<evidence type="ECO:0000256" key="2">
    <source>
        <dbReference type="PROSITE-ProRule" id="PRU00708"/>
    </source>
</evidence>
<reference evidence="3" key="1">
    <citation type="submission" date="2021-01" db="EMBL/GenBank/DDBJ databases">
        <title>Adiantum capillus-veneris genome.</title>
        <authorList>
            <person name="Fang Y."/>
            <person name="Liao Q."/>
        </authorList>
    </citation>
    <scope>NUCLEOTIDE SEQUENCE</scope>
    <source>
        <strain evidence="3">H3</strain>
        <tissue evidence="3">Leaf</tissue>
    </source>
</reference>
<dbReference type="InterPro" id="IPR046848">
    <property type="entry name" value="E_motif"/>
</dbReference>
<evidence type="ECO:0000313" key="3">
    <source>
        <dbReference type="EMBL" id="KAI5082497.1"/>
    </source>
</evidence>
<dbReference type="OrthoDB" id="185373at2759"/>
<dbReference type="Pfam" id="PF20431">
    <property type="entry name" value="E_motif"/>
    <property type="match status" value="1"/>
</dbReference>
<evidence type="ECO:0000313" key="4">
    <source>
        <dbReference type="Proteomes" id="UP000886520"/>
    </source>
</evidence>
<dbReference type="PANTHER" id="PTHR47926">
    <property type="entry name" value="PENTATRICOPEPTIDE REPEAT-CONTAINING PROTEIN"/>
    <property type="match status" value="1"/>
</dbReference>
<dbReference type="NCBIfam" id="TIGR00756">
    <property type="entry name" value="PPR"/>
    <property type="match status" value="6"/>
</dbReference>
<dbReference type="GO" id="GO:0003729">
    <property type="term" value="F:mRNA binding"/>
    <property type="evidence" value="ECO:0007669"/>
    <property type="project" value="UniProtKB-ARBA"/>
</dbReference>
<dbReference type="FunFam" id="1.25.40.10:FF:000285">
    <property type="entry name" value="Pentatricopeptide repeat-containing protein, chloroplastic"/>
    <property type="match status" value="1"/>
</dbReference>
<keyword evidence="4" id="KW-1185">Reference proteome</keyword>
<dbReference type="GO" id="GO:0009451">
    <property type="term" value="P:RNA modification"/>
    <property type="evidence" value="ECO:0007669"/>
    <property type="project" value="InterPro"/>
</dbReference>
<feature type="repeat" description="PPR" evidence="2">
    <location>
        <begin position="175"/>
        <end position="209"/>
    </location>
</feature>
<dbReference type="InterPro" id="IPR002885">
    <property type="entry name" value="PPR_rpt"/>
</dbReference>
<feature type="repeat" description="PPR" evidence="2">
    <location>
        <begin position="377"/>
        <end position="411"/>
    </location>
</feature>
<keyword evidence="1" id="KW-0677">Repeat</keyword>
<dbReference type="InterPro" id="IPR011990">
    <property type="entry name" value="TPR-like_helical_dom_sf"/>
</dbReference>
<feature type="repeat" description="PPR" evidence="2">
    <location>
        <begin position="751"/>
        <end position="781"/>
    </location>
</feature>
<protein>
    <recommendedName>
        <fullName evidence="5">Pentatricopeptide repeat-containing protein</fullName>
    </recommendedName>
</protein>
<feature type="repeat" description="PPR" evidence="2">
    <location>
        <begin position="478"/>
        <end position="512"/>
    </location>
</feature>
<gene>
    <name evidence="3" type="ORF">GOP47_0002240</name>
</gene>
<organism evidence="3 4">
    <name type="scientific">Adiantum capillus-veneris</name>
    <name type="common">Maidenhair fern</name>
    <dbReference type="NCBI Taxonomy" id="13818"/>
    <lineage>
        <taxon>Eukaryota</taxon>
        <taxon>Viridiplantae</taxon>
        <taxon>Streptophyta</taxon>
        <taxon>Embryophyta</taxon>
        <taxon>Tracheophyta</taxon>
        <taxon>Polypodiopsida</taxon>
        <taxon>Polypodiidae</taxon>
        <taxon>Polypodiales</taxon>
        <taxon>Pteridineae</taxon>
        <taxon>Pteridaceae</taxon>
        <taxon>Vittarioideae</taxon>
        <taxon>Adiantum</taxon>
    </lineage>
</organism>
<dbReference type="AlphaFoldDB" id="A0A9D4VBQ5"/>
<dbReference type="Pfam" id="PF13041">
    <property type="entry name" value="PPR_2"/>
    <property type="match status" value="5"/>
</dbReference>
<feature type="repeat" description="PPR" evidence="2">
    <location>
        <begin position="715"/>
        <end position="750"/>
    </location>
</feature>
<feature type="repeat" description="PPR" evidence="2">
    <location>
        <begin position="276"/>
        <end position="310"/>
    </location>
</feature>
<proteinExistence type="predicted"/>
<comment type="caution">
    <text evidence="3">The sequence shown here is derived from an EMBL/GenBank/DDBJ whole genome shotgun (WGS) entry which is preliminary data.</text>
</comment>
<dbReference type="EMBL" id="JABFUD020000003">
    <property type="protein sequence ID" value="KAI5082497.1"/>
    <property type="molecule type" value="Genomic_DNA"/>
</dbReference>
<sequence length="849" mass="94746">MIRKSLTVENAIALLKKCRQLKSVEQARCIHALLCESELESHPFVGNYLVTALVDCGSLLEAHHVFNGLSHPGEHAWSSLISGYAGSHDPVHALHLFYAMQDDPHVYPSKYTLMALLRAGFKLRNLDLCQHIHTSFILEGLESDPFVGNHLLDVYAKSGLLMDACHVFDMLPVRDVVSFNSVISGYANSACYDDGFTCVRRMRRENISPDDVTFISILKLCSSMRSVGETRLVHGDIAKRGLEEEVYVGNGLVDAYAKCGSLEEAHHLLSKLCARDVVSWNALMAGYCECGYGKEALRFLEQMQQDGIILDDASVVCSLKACSLEKELSKGLEIHLGVVKMGLEQEHHINNILVDMYVKCGSLIDASNLVYQYSKRDTVAWTVLIAGHVEKGSNDKALTCFECMQQRGIYPDSNTFVSCLQACCHSNSVKKGQLLHVEIVKRGLEANLFVGSAVVDMYTKFGLLIDSKEVLNRLPARNVVCWTALIWGYTEHEFCEEAFRCFNQMQLENILPVAFTYACTLKACGMLGSLEKGRDMHLEVVRRGFERELYVGNTLVDMYAKIGHLTEAKKVFDKLPGRNVVAWTALIAGYAEGGFDEQVLECFERMQSEGVNADAGILILCLKACAATVSLEMGRKVHAEIRKSGLESDLFLGNTLIDMYGKCGSPEEGQEVFDNLLDRDVVSWNALITAYGENHKGKMSLKCFQNMQEQEMQPDTATFTCLLIACSRSSLVDDGQKCFKEMIERHGLEPTPHHFSSMVDLFARSGEISEAWRFVESMQSSPSKELLTALLTACKNYGEVELGERCFEQLIHIYPEDAAPYLLMADIYASSGRWEEVHRIVELRNLAKG</sequence>
<dbReference type="PANTHER" id="PTHR47926:SF454">
    <property type="entry name" value="REPEAT-CONTAINING PROTEIN, PUTATIVE-RELATED"/>
    <property type="match status" value="1"/>
</dbReference>
<evidence type="ECO:0000256" key="1">
    <source>
        <dbReference type="ARBA" id="ARBA00022737"/>
    </source>
</evidence>
<dbReference type="InterPro" id="IPR046960">
    <property type="entry name" value="PPR_At4g14850-like_plant"/>
</dbReference>
<dbReference type="Pfam" id="PF01535">
    <property type="entry name" value="PPR"/>
    <property type="match status" value="6"/>
</dbReference>
<dbReference type="SUPFAM" id="SSF48452">
    <property type="entry name" value="TPR-like"/>
    <property type="match status" value="1"/>
</dbReference>
<accession>A0A9D4VBQ5</accession>
<dbReference type="Gene3D" id="1.25.40.10">
    <property type="entry name" value="Tetratricopeptide repeat domain"/>
    <property type="match status" value="5"/>
</dbReference>
<dbReference type="FunFam" id="1.25.40.10:FF:000381">
    <property type="entry name" value="Pentatricopeptide repeat-containing protein"/>
    <property type="match status" value="1"/>
</dbReference>
<dbReference type="Proteomes" id="UP000886520">
    <property type="component" value="Chromosome 2"/>
</dbReference>
<dbReference type="PROSITE" id="PS51375">
    <property type="entry name" value="PPR"/>
    <property type="match status" value="8"/>
</dbReference>
<dbReference type="FunFam" id="1.25.40.10:FF:000344">
    <property type="entry name" value="Pentatricopeptide repeat-containing protein"/>
    <property type="match status" value="1"/>
</dbReference>
<feature type="repeat" description="PPR" evidence="2">
    <location>
        <begin position="680"/>
        <end position="714"/>
    </location>
</feature>
<dbReference type="FunFam" id="1.25.40.10:FF:000073">
    <property type="entry name" value="Pentatricopeptide repeat-containing protein chloroplastic"/>
    <property type="match status" value="1"/>
</dbReference>
<dbReference type="FunFam" id="1.25.40.10:FF:000090">
    <property type="entry name" value="Pentatricopeptide repeat-containing protein, chloroplastic"/>
    <property type="match status" value="1"/>
</dbReference>